<evidence type="ECO:0008006" key="4">
    <source>
        <dbReference type="Google" id="ProtNLM"/>
    </source>
</evidence>
<dbReference type="Proteomes" id="UP000295367">
    <property type="component" value="Unassembled WGS sequence"/>
</dbReference>
<dbReference type="RefSeq" id="WP_124945307.1">
    <property type="nucleotide sequence ID" value="NZ_BHVT01000010.1"/>
</dbReference>
<protein>
    <recommendedName>
        <fullName evidence="4">DUF2946 domain-containing protein</fullName>
    </recommendedName>
</protein>
<dbReference type="EMBL" id="SMCO01000010">
    <property type="protein sequence ID" value="TCV85141.1"/>
    <property type="molecule type" value="Genomic_DNA"/>
</dbReference>
<gene>
    <name evidence="2" type="ORF">EDC63_11030</name>
</gene>
<dbReference type="OrthoDB" id="8537219at2"/>
<reference evidence="2 3" key="1">
    <citation type="submission" date="2019-03" db="EMBL/GenBank/DDBJ databases">
        <title>Genomic Encyclopedia of Type Strains, Phase IV (KMG-IV): sequencing the most valuable type-strain genomes for metagenomic binning, comparative biology and taxonomic classification.</title>
        <authorList>
            <person name="Goeker M."/>
        </authorList>
    </citation>
    <scope>NUCLEOTIDE SEQUENCE [LARGE SCALE GENOMIC DNA]</scope>
    <source>
        <strain evidence="2 3">DSM 100309</strain>
    </source>
</reference>
<proteinExistence type="predicted"/>
<evidence type="ECO:0000256" key="1">
    <source>
        <dbReference type="SAM" id="SignalP"/>
    </source>
</evidence>
<accession>A0A4R3Y1I9</accession>
<evidence type="ECO:0000313" key="3">
    <source>
        <dbReference type="Proteomes" id="UP000295367"/>
    </source>
</evidence>
<feature type="signal peptide" evidence="1">
    <location>
        <begin position="1"/>
        <end position="24"/>
    </location>
</feature>
<name>A0A4R3Y1I9_9PROT</name>
<feature type="chain" id="PRO_5020317208" description="DUF2946 domain-containing protein" evidence="1">
    <location>
        <begin position="25"/>
        <end position="104"/>
    </location>
</feature>
<organism evidence="2 3">
    <name type="scientific">Sulfurirhabdus autotrophica</name>
    <dbReference type="NCBI Taxonomy" id="1706046"/>
    <lineage>
        <taxon>Bacteria</taxon>
        <taxon>Pseudomonadati</taxon>
        <taxon>Pseudomonadota</taxon>
        <taxon>Betaproteobacteria</taxon>
        <taxon>Nitrosomonadales</taxon>
        <taxon>Sulfuricellaceae</taxon>
        <taxon>Sulfurirhabdus</taxon>
    </lineage>
</organism>
<keyword evidence="3" id="KW-1185">Reference proteome</keyword>
<evidence type="ECO:0000313" key="2">
    <source>
        <dbReference type="EMBL" id="TCV85141.1"/>
    </source>
</evidence>
<keyword evidence="1" id="KW-0732">Signal</keyword>
<dbReference type="AlphaFoldDB" id="A0A4R3Y1I9"/>
<sequence>MRARFIFHIWLVFLLLFAQGSALAHSISHFSEPLPFQSKSDKQLPHGPACDKCMFYADMAGAIPAMASLLPVPQLALNQNFPQYKSFVSILDFFYSSRAPPVLG</sequence>
<comment type="caution">
    <text evidence="2">The sequence shown here is derived from an EMBL/GenBank/DDBJ whole genome shotgun (WGS) entry which is preliminary data.</text>
</comment>